<evidence type="ECO:0000256" key="1">
    <source>
        <dbReference type="SAM" id="MobiDB-lite"/>
    </source>
</evidence>
<reference evidence="3" key="1">
    <citation type="submission" date="2021-01" db="EMBL/GenBank/DDBJ databases">
        <authorList>
            <person name="Corre E."/>
            <person name="Pelletier E."/>
            <person name="Niang G."/>
            <person name="Scheremetjew M."/>
            <person name="Finn R."/>
            <person name="Kale V."/>
            <person name="Holt S."/>
            <person name="Cochrane G."/>
            <person name="Meng A."/>
            <person name="Brown T."/>
            <person name="Cohen L."/>
        </authorList>
    </citation>
    <scope>NUCLEOTIDE SEQUENCE</scope>
    <source>
        <strain evidence="3">CCMP3105</strain>
    </source>
</reference>
<accession>A0A7S4VD55</accession>
<dbReference type="InterPro" id="IPR004331">
    <property type="entry name" value="SPX_dom"/>
</dbReference>
<dbReference type="PROSITE" id="PS51382">
    <property type="entry name" value="SPX"/>
    <property type="match status" value="1"/>
</dbReference>
<feature type="compositionally biased region" description="Basic and acidic residues" evidence="1">
    <location>
        <begin position="448"/>
        <end position="460"/>
    </location>
</feature>
<feature type="compositionally biased region" description="Low complexity" evidence="1">
    <location>
        <begin position="344"/>
        <end position="369"/>
    </location>
</feature>
<dbReference type="AlphaFoldDB" id="A0A7S4VD55"/>
<feature type="region of interest" description="Disordered" evidence="1">
    <location>
        <begin position="445"/>
        <end position="511"/>
    </location>
</feature>
<proteinExistence type="predicted"/>
<feature type="domain" description="SPX" evidence="2">
    <location>
        <begin position="1"/>
        <end position="225"/>
    </location>
</feature>
<name>A0A7S4VD55_9DINO</name>
<feature type="region of interest" description="Disordered" evidence="1">
    <location>
        <begin position="337"/>
        <end position="388"/>
    </location>
</feature>
<evidence type="ECO:0000259" key="2">
    <source>
        <dbReference type="PROSITE" id="PS51382"/>
    </source>
</evidence>
<evidence type="ECO:0000313" key="3">
    <source>
        <dbReference type="EMBL" id="CAE4590761.1"/>
    </source>
</evidence>
<protein>
    <recommendedName>
        <fullName evidence="2">SPX domain-containing protein</fullName>
    </recommendedName>
</protein>
<sequence>MRFGKRLAEVTRDRGTSEPYVSYKELKHTVSKLSGLIGGSGSGCGAAEEDGDEGASSLDEAAAAAWGVARPHASALAAAAAQAPPRAPRLEAHQREFFRRLDADVAQAKAFVQGAVSALEVQVGDWQASAIVAGILFTPDQLEEISAQLPFQVDDQQVLIDWLLGLQPADQTSAAKCGLLEKYSEFASGLNALLQYIEVNLTAVRKIFKKFEKKIPAEMRIRSVRDYRAHHDLYMPAMQDLLATAVHIQRLVFGLVVPGGDGARAPGGGAAGPKAAPAVAISQIGSESLALLSWLRGPAELDDVLGGDGGCGPAGGGCPLPIDVYAKPAVDLCGGGGGSGGGSAAASPSRPGSGAAASAAASTSTGEAAVGRGYPAPPPEGGSAASVGPFETAAGLQALPVPHVAVKAPGPEALASAAAAAAMAAGSKARGPPAKVPCAGAGAAAGVEARHDPHGHEQEGGPRSGRRRGGRGNRGAGRGGRGAGGAPPGQGGAAVAGGRTPSQEATAGEGPAAAAAYAGGAGRGQGGVGGPWPSGCAMPQHLFTPFPAHVGKADGCRQAPGFAAGHAAWCGGRGGLVGKGTAAAMNPTYANTAAGGQGVVPALDPRWFAAVMPVFWPCPTGMLSVEGVSQHTSDG</sequence>
<gene>
    <name evidence="3" type="ORF">AMON00008_LOCUS24106</name>
</gene>
<dbReference type="EMBL" id="HBNR01035139">
    <property type="protein sequence ID" value="CAE4590761.1"/>
    <property type="molecule type" value="Transcribed_RNA"/>
</dbReference>
<feature type="compositionally biased region" description="Gly residues" evidence="1">
    <location>
        <begin position="472"/>
        <end position="495"/>
    </location>
</feature>
<organism evidence="3">
    <name type="scientific">Alexandrium monilatum</name>
    <dbReference type="NCBI Taxonomy" id="311494"/>
    <lineage>
        <taxon>Eukaryota</taxon>
        <taxon>Sar</taxon>
        <taxon>Alveolata</taxon>
        <taxon>Dinophyceae</taxon>
        <taxon>Gonyaulacales</taxon>
        <taxon>Pyrocystaceae</taxon>
        <taxon>Alexandrium</taxon>
    </lineage>
</organism>